<protein>
    <submittedName>
        <fullName evidence="3">Molecular chaperone Hsp70</fullName>
    </submittedName>
</protein>
<dbReference type="PANTHER" id="PTHR42749">
    <property type="entry name" value="CELL SHAPE-DETERMINING PROTEIN MREB"/>
    <property type="match status" value="1"/>
</dbReference>
<accession>A0A0L8C527</accession>
<dbReference type="Gene3D" id="3.90.640.10">
    <property type="entry name" value="Actin, Chain A, domain 4"/>
    <property type="match status" value="2"/>
</dbReference>
<dbReference type="InterPro" id="IPR013126">
    <property type="entry name" value="Hsp_70_fam"/>
</dbReference>
<dbReference type="RefSeq" id="WP_053246845.1">
    <property type="nucleotide sequence ID" value="NZ_LGAP01000001.1"/>
</dbReference>
<dbReference type="EMBL" id="LGAP01000001">
    <property type="protein sequence ID" value="KOF22016.1"/>
    <property type="molecule type" value="Genomic_DNA"/>
</dbReference>
<dbReference type="Pfam" id="PF00012">
    <property type="entry name" value="HSP70"/>
    <property type="match status" value="2"/>
</dbReference>
<comment type="caution">
    <text evidence="3">The sequence shown here is derived from an EMBL/GenBank/DDBJ whole genome shotgun (WGS) entry which is preliminary data.</text>
</comment>
<evidence type="ECO:0000256" key="1">
    <source>
        <dbReference type="ARBA" id="ARBA00022741"/>
    </source>
</evidence>
<evidence type="ECO:0000313" key="4">
    <source>
        <dbReference type="Proteomes" id="UP000037425"/>
    </source>
</evidence>
<dbReference type="OrthoDB" id="9807934at2"/>
<dbReference type="CDD" id="cd10231">
    <property type="entry name" value="ASKHA_NBD_HSP70_YegD-like"/>
    <property type="match status" value="1"/>
</dbReference>
<gene>
    <name evidence="3" type="ORF">AC244_00090</name>
</gene>
<keyword evidence="2" id="KW-0067">ATP-binding</keyword>
<dbReference type="SUPFAM" id="SSF53067">
    <property type="entry name" value="Actin-like ATPase domain"/>
    <property type="match status" value="2"/>
</dbReference>
<dbReference type="GO" id="GO:0140662">
    <property type="term" value="F:ATP-dependent protein folding chaperone"/>
    <property type="evidence" value="ECO:0007669"/>
    <property type="project" value="InterPro"/>
</dbReference>
<dbReference type="InterPro" id="IPR042054">
    <property type="entry name" value="YegD-like"/>
</dbReference>
<dbReference type="Gene3D" id="3.30.420.40">
    <property type="match status" value="3"/>
</dbReference>
<reference evidence="4" key="1">
    <citation type="submission" date="2015-07" db="EMBL/GenBank/DDBJ databases">
        <title>Whole genome sequence of an Ensifer adhaerens strain isolated from a cave pool in the Wind Cave National Park.</title>
        <authorList>
            <person name="Eng W.W.H."/>
            <person name="Gan H.M."/>
            <person name="Barton H.A."/>
            <person name="Savka M.A."/>
        </authorList>
    </citation>
    <scope>NUCLEOTIDE SEQUENCE [LARGE SCALE GENOMIC DNA]</scope>
    <source>
        <strain evidence="4">SD006</strain>
    </source>
</reference>
<name>A0A0L8C527_ENSAD</name>
<dbReference type="InterPro" id="IPR043129">
    <property type="entry name" value="ATPase_NBD"/>
</dbReference>
<dbReference type="GO" id="GO:0005524">
    <property type="term" value="F:ATP binding"/>
    <property type="evidence" value="ECO:0007669"/>
    <property type="project" value="UniProtKB-KW"/>
</dbReference>
<dbReference type="Proteomes" id="UP000037425">
    <property type="component" value="Unassembled WGS sequence"/>
</dbReference>
<dbReference type="AlphaFoldDB" id="A0A0L8C527"/>
<keyword evidence="1" id="KW-0547">Nucleotide-binding</keyword>
<organism evidence="3 4">
    <name type="scientific">Ensifer adhaerens</name>
    <name type="common">Sinorhizobium morelense</name>
    <dbReference type="NCBI Taxonomy" id="106592"/>
    <lineage>
        <taxon>Bacteria</taxon>
        <taxon>Pseudomonadati</taxon>
        <taxon>Pseudomonadota</taxon>
        <taxon>Alphaproteobacteria</taxon>
        <taxon>Hyphomicrobiales</taxon>
        <taxon>Rhizobiaceae</taxon>
        <taxon>Sinorhizobium/Ensifer group</taxon>
        <taxon>Ensifer</taxon>
    </lineage>
</organism>
<sequence length="432" mass="47943">MARALGFDFGTTNSVLAVSAGDTTHSMNFDSLSGSTDAMRTALSFMKDSNLGASALKVEAGQAAIRSFIDNPGDCRFLQSIKTFAASPLFQGTQIYAKRHSFEDLMRVFLTKLREYAGDDWASQYSRIVVGRPVRFAGSSPDPALALERYSTALSEFGFPEVHYVYEPVAAAFYFAQNLKRDATVLVADFGGGTTDYSLIRFETKAGRLTATPIGHSGVGIAGDHFDFRIIDNVISPLIGKGSLFKSFDKLLEVPSNYYANFGRWNQLSIFKTLKDFTDLKKLVRQSVEPEKLEAFVDLIEHDEGYPLYQAISATKMRLSQEEETEFYFSPLGEMSRRTVRRADFESWIAPELARIEEALDEVLKTTETPPTSIDKVFLTGGTSFVPAVRNLFERRFEKDRIESGGELLSIAHGLALIGEHEDIGHWTANAA</sequence>
<proteinExistence type="predicted"/>
<dbReference type="PATRIC" id="fig|106592.7.peg.22"/>
<dbReference type="PANTHER" id="PTHR42749:SF1">
    <property type="entry name" value="CELL SHAPE-DETERMINING PROTEIN MREB"/>
    <property type="match status" value="1"/>
</dbReference>
<evidence type="ECO:0000313" key="3">
    <source>
        <dbReference type="EMBL" id="KOF22016.1"/>
    </source>
</evidence>
<evidence type="ECO:0000256" key="2">
    <source>
        <dbReference type="ARBA" id="ARBA00022840"/>
    </source>
</evidence>